<keyword evidence="2" id="KW-1185">Reference proteome</keyword>
<sequence>MRHLLDTPARPHPDAPLPDRARRRSLQAALALGLGGGLSLAGCASGPPPGPTAPAPDFDAWSEAFAADWVRLSPERATSTQYFSGAEQAALDRQLGPQTPGRRGAQGRLAREGLQRLAAFKSEALAPEQRVSAAILRWSLEREIAGEPYQDHNFLFNQLSGPHLRLVSFLTVTHPLRTAADVEAYLERLGQVAARLDESLARSRAAVARGLLPPRFIAERARGQVQAVLALPPAQSEFVTALGRRTAGLSGVTPAQREQAMARATQLVEQQVLPAYGRVLALLDEVLPRTTADAGLWRLPDGDQAYAQALAANTTTTLGAEEIHQIGLREVARIEAEMDRVLRSLGRSEGTVNARYAALRDATSPPPEPDPRPALLARYTAAVRDAERRAQALFNLQPKAPVEVRRVPALTERTSSAYYTTPAPDGSQPGIFWMPLPGPTYNVLGMRSLAVHEAVPGHHFQLALQQEQATLPKWRQRRIFGGGSAHAEGWALYAERLAIEEGWYEGDPQSLLGALNSELFRARRLVVDTGLHAKKWTREQAISYGIGAQEVERYIVMPGQATAYMIGMLRILALRDEVRSRLGAKFDIKAFHDVVLKTGSVPLDVMATTVREWATARQRA</sequence>
<dbReference type="Proteomes" id="UP000285575">
    <property type="component" value="Unassembled WGS sequence"/>
</dbReference>
<dbReference type="EMBL" id="SACR01000001">
    <property type="protein sequence ID" value="RVU49304.1"/>
    <property type="molecule type" value="Genomic_DNA"/>
</dbReference>
<name>A0A437RR76_9BURK</name>
<gene>
    <name evidence="1" type="ORF">EOE66_01660</name>
</gene>
<evidence type="ECO:0000313" key="1">
    <source>
        <dbReference type="EMBL" id="RVU49304.1"/>
    </source>
</evidence>
<reference evidence="1 2" key="1">
    <citation type="submission" date="2019-01" db="EMBL/GenBank/DDBJ databases">
        <authorList>
            <person name="Chen W.-M."/>
        </authorList>
    </citation>
    <scope>NUCLEOTIDE SEQUENCE [LARGE SCALE GENOMIC DNA]</scope>
    <source>
        <strain evidence="1 2">KYPY4</strain>
    </source>
</reference>
<dbReference type="Pfam" id="PF05960">
    <property type="entry name" value="DUF885"/>
    <property type="match status" value="1"/>
</dbReference>
<dbReference type="PANTHER" id="PTHR33361:SF2">
    <property type="entry name" value="DUF885 DOMAIN-CONTAINING PROTEIN"/>
    <property type="match status" value="1"/>
</dbReference>
<proteinExistence type="predicted"/>
<protein>
    <submittedName>
        <fullName evidence="1">DUF885 domain-containing protein</fullName>
    </submittedName>
</protein>
<dbReference type="InterPro" id="IPR010281">
    <property type="entry name" value="DUF885"/>
</dbReference>
<dbReference type="PANTHER" id="PTHR33361">
    <property type="entry name" value="GLR0591 PROTEIN"/>
    <property type="match status" value="1"/>
</dbReference>
<evidence type="ECO:0000313" key="2">
    <source>
        <dbReference type="Proteomes" id="UP000285575"/>
    </source>
</evidence>
<dbReference type="OrthoDB" id="9760040at2"/>
<dbReference type="AlphaFoldDB" id="A0A437RR76"/>
<dbReference type="RefSeq" id="WP_128226941.1">
    <property type="nucleotide sequence ID" value="NZ_SACR01000001.1"/>
</dbReference>
<accession>A0A437RR76</accession>
<comment type="caution">
    <text evidence="1">The sequence shown here is derived from an EMBL/GenBank/DDBJ whole genome shotgun (WGS) entry which is preliminary data.</text>
</comment>
<organism evidence="1 2">
    <name type="scientific">Rubrivivax rivuli</name>
    <dbReference type="NCBI Taxonomy" id="1862385"/>
    <lineage>
        <taxon>Bacteria</taxon>
        <taxon>Pseudomonadati</taxon>
        <taxon>Pseudomonadota</taxon>
        <taxon>Betaproteobacteria</taxon>
        <taxon>Burkholderiales</taxon>
        <taxon>Sphaerotilaceae</taxon>
        <taxon>Rubrivivax</taxon>
    </lineage>
</organism>